<gene>
    <name evidence="2" type="primary">20344462</name>
    <name evidence="1" type="ORF">GGTG_04004</name>
</gene>
<dbReference type="AlphaFoldDB" id="J3NRV5"/>
<evidence type="ECO:0000313" key="2">
    <source>
        <dbReference type="EnsemblFungi" id="EJT78911"/>
    </source>
</evidence>
<reference evidence="1" key="3">
    <citation type="submission" date="2010-09" db="EMBL/GenBank/DDBJ databases">
        <title>Annotation of Gaeumannomyces graminis var. tritici R3-111a-1.</title>
        <authorList>
            <consortium name="The Broad Institute Genome Sequencing Platform"/>
            <person name="Ma L.-J."/>
            <person name="Dead R."/>
            <person name="Young S.K."/>
            <person name="Zeng Q."/>
            <person name="Gargeya S."/>
            <person name="Fitzgerald M."/>
            <person name="Haas B."/>
            <person name="Abouelleil A."/>
            <person name="Alvarado L."/>
            <person name="Arachchi H.M."/>
            <person name="Berlin A."/>
            <person name="Brown A."/>
            <person name="Chapman S.B."/>
            <person name="Chen Z."/>
            <person name="Dunbar C."/>
            <person name="Freedman E."/>
            <person name="Gearin G."/>
            <person name="Gellesch M."/>
            <person name="Goldberg J."/>
            <person name="Griggs A."/>
            <person name="Gujja S."/>
            <person name="Heiman D."/>
            <person name="Howarth C."/>
            <person name="Larson L."/>
            <person name="Lui A."/>
            <person name="MacDonald P.J.P."/>
            <person name="Mehta T."/>
            <person name="Montmayeur A."/>
            <person name="Murphy C."/>
            <person name="Neiman D."/>
            <person name="Pearson M."/>
            <person name="Priest M."/>
            <person name="Roberts A."/>
            <person name="Saif S."/>
            <person name="Shea T."/>
            <person name="Shenoy N."/>
            <person name="Sisk P."/>
            <person name="Stolte C."/>
            <person name="Sykes S."/>
            <person name="Yandava C."/>
            <person name="Wortman J."/>
            <person name="Nusbaum C."/>
            <person name="Birren B."/>
        </authorList>
    </citation>
    <scope>NUCLEOTIDE SEQUENCE</scope>
    <source>
        <strain evidence="1">R3-111a-1</strain>
    </source>
</reference>
<dbReference type="EMBL" id="GL385396">
    <property type="protein sequence ID" value="EJT78911.1"/>
    <property type="molecule type" value="Genomic_DNA"/>
</dbReference>
<reference evidence="3" key="1">
    <citation type="submission" date="2010-07" db="EMBL/GenBank/DDBJ databases">
        <title>The genome sequence of Gaeumannomyces graminis var. tritici strain R3-111a-1.</title>
        <authorList>
            <consortium name="The Broad Institute Genome Sequencing Platform"/>
            <person name="Ma L.-J."/>
            <person name="Dead R."/>
            <person name="Young S."/>
            <person name="Zeng Q."/>
            <person name="Koehrsen M."/>
            <person name="Alvarado L."/>
            <person name="Berlin A."/>
            <person name="Chapman S.B."/>
            <person name="Chen Z."/>
            <person name="Freedman E."/>
            <person name="Gellesch M."/>
            <person name="Goldberg J."/>
            <person name="Griggs A."/>
            <person name="Gujja S."/>
            <person name="Heilman E.R."/>
            <person name="Heiman D."/>
            <person name="Hepburn T."/>
            <person name="Howarth C."/>
            <person name="Jen D."/>
            <person name="Larson L."/>
            <person name="Mehta T."/>
            <person name="Neiman D."/>
            <person name="Pearson M."/>
            <person name="Roberts A."/>
            <person name="Saif S."/>
            <person name="Shea T."/>
            <person name="Shenoy N."/>
            <person name="Sisk P."/>
            <person name="Stolte C."/>
            <person name="Sykes S."/>
            <person name="Walk T."/>
            <person name="White J."/>
            <person name="Yandava C."/>
            <person name="Haas B."/>
            <person name="Nusbaum C."/>
            <person name="Birren B."/>
        </authorList>
    </citation>
    <scope>NUCLEOTIDE SEQUENCE [LARGE SCALE GENOMIC DNA]</scope>
    <source>
        <strain evidence="3">R3-111a-1</strain>
    </source>
</reference>
<protein>
    <submittedName>
        <fullName evidence="1 2">Uncharacterized protein</fullName>
    </submittedName>
</protein>
<evidence type="ECO:0000313" key="3">
    <source>
        <dbReference type="Proteomes" id="UP000006039"/>
    </source>
</evidence>
<dbReference type="HOGENOM" id="CLU_2542702_0_0_1"/>
<evidence type="ECO:0000313" key="1">
    <source>
        <dbReference type="EMBL" id="EJT78911.1"/>
    </source>
</evidence>
<keyword evidence="3" id="KW-1185">Reference proteome</keyword>
<proteinExistence type="predicted"/>
<name>J3NRV5_GAET3</name>
<dbReference type="GeneID" id="20344462"/>
<dbReference type="VEuPathDB" id="FungiDB:GGTG_04004"/>
<dbReference type="Proteomes" id="UP000006039">
    <property type="component" value="Unassembled WGS sequence"/>
</dbReference>
<reference evidence="2" key="5">
    <citation type="submission" date="2018-04" db="UniProtKB">
        <authorList>
            <consortium name="EnsemblFungi"/>
        </authorList>
    </citation>
    <scope>IDENTIFICATION</scope>
    <source>
        <strain evidence="2">R3-111a-1</strain>
    </source>
</reference>
<sequence>MDVTNKFVFIKHYVIFALKAFNYFPRFFSKNFLIFLHFSLFGLLRKRSELPRFAQKGLKRSIYLKKLSISVKLYTLKTFLILV</sequence>
<organism evidence="1">
    <name type="scientific">Gaeumannomyces tritici (strain R3-111a-1)</name>
    <name type="common">Wheat and barley take-all root rot fungus</name>
    <name type="synonym">Gaeumannomyces graminis var. tritici</name>
    <dbReference type="NCBI Taxonomy" id="644352"/>
    <lineage>
        <taxon>Eukaryota</taxon>
        <taxon>Fungi</taxon>
        <taxon>Dikarya</taxon>
        <taxon>Ascomycota</taxon>
        <taxon>Pezizomycotina</taxon>
        <taxon>Sordariomycetes</taxon>
        <taxon>Sordariomycetidae</taxon>
        <taxon>Magnaporthales</taxon>
        <taxon>Magnaporthaceae</taxon>
        <taxon>Gaeumannomyces</taxon>
    </lineage>
</organism>
<reference evidence="2" key="4">
    <citation type="journal article" date="2015" name="G3 (Bethesda)">
        <title>Genome sequences of three phytopathogenic species of the Magnaporthaceae family of fungi.</title>
        <authorList>
            <person name="Okagaki L.H."/>
            <person name="Nunes C.C."/>
            <person name="Sailsbery J."/>
            <person name="Clay B."/>
            <person name="Brown D."/>
            <person name="John T."/>
            <person name="Oh Y."/>
            <person name="Young N."/>
            <person name="Fitzgerald M."/>
            <person name="Haas B.J."/>
            <person name="Zeng Q."/>
            <person name="Young S."/>
            <person name="Adiconis X."/>
            <person name="Fan L."/>
            <person name="Levin J.Z."/>
            <person name="Mitchell T.K."/>
            <person name="Okubara P.A."/>
            <person name="Farman M.L."/>
            <person name="Kohn L.M."/>
            <person name="Birren B."/>
            <person name="Ma L.-J."/>
            <person name="Dean R.A."/>
        </authorList>
    </citation>
    <scope>NUCLEOTIDE SEQUENCE</scope>
    <source>
        <strain evidence="2">R3-111a-1</strain>
    </source>
</reference>
<dbReference type="RefSeq" id="XP_009220056.1">
    <property type="nucleotide sequence ID" value="XM_009221792.1"/>
</dbReference>
<reference evidence="1" key="2">
    <citation type="submission" date="2010-07" db="EMBL/GenBank/DDBJ databases">
        <authorList>
            <consortium name="The Broad Institute Genome Sequencing Platform"/>
            <consortium name="Broad Institute Genome Sequencing Center for Infectious Disease"/>
            <person name="Ma L.-J."/>
            <person name="Dead R."/>
            <person name="Young S."/>
            <person name="Zeng Q."/>
            <person name="Koehrsen M."/>
            <person name="Alvarado L."/>
            <person name="Berlin A."/>
            <person name="Chapman S.B."/>
            <person name="Chen Z."/>
            <person name="Freedman E."/>
            <person name="Gellesch M."/>
            <person name="Goldberg J."/>
            <person name="Griggs A."/>
            <person name="Gujja S."/>
            <person name="Heilman E.R."/>
            <person name="Heiman D."/>
            <person name="Hepburn T."/>
            <person name="Howarth C."/>
            <person name="Jen D."/>
            <person name="Larson L."/>
            <person name="Mehta T."/>
            <person name="Neiman D."/>
            <person name="Pearson M."/>
            <person name="Roberts A."/>
            <person name="Saif S."/>
            <person name="Shea T."/>
            <person name="Shenoy N."/>
            <person name="Sisk P."/>
            <person name="Stolte C."/>
            <person name="Sykes S."/>
            <person name="Walk T."/>
            <person name="White J."/>
            <person name="Yandava C."/>
            <person name="Haas B."/>
            <person name="Nusbaum C."/>
            <person name="Birren B."/>
        </authorList>
    </citation>
    <scope>NUCLEOTIDE SEQUENCE</scope>
    <source>
        <strain evidence="1">R3-111a-1</strain>
    </source>
</reference>
<accession>J3NRV5</accession>
<dbReference type="EnsemblFungi" id="EJT78911">
    <property type="protein sequence ID" value="EJT78911"/>
    <property type="gene ID" value="GGTG_04004"/>
</dbReference>